<organism evidence="2 3">
    <name type="scientific">Streptomyces fuscus</name>
    <dbReference type="NCBI Taxonomy" id="3048495"/>
    <lineage>
        <taxon>Bacteria</taxon>
        <taxon>Bacillati</taxon>
        <taxon>Actinomycetota</taxon>
        <taxon>Actinomycetes</taxon>
        <taxon>Kitasatosporales</taxon>
        <taxon>Streptomycetaceae</taxon>
        <taxon>Streptomyces</taxon>
    </lineage>
</organism>
<keyword evidence="3" id="KW-1185">Reference proteome</keyword>
<feature type="domain" description="RiboL-PSP-HEPN" evidence="1">
    <location>
        <begin position="93"/>
        <end position="184"/>
    </location>
</feature>
<accession>A0ABT7ISI0</accession>
<dbReference type="Proteomes" id="UP001241926">
    <property type="component" value="Unassembled WGS sequence"/>
</dbReference>
<reference evidence="2 3" key="1">
    <citation type="submission" date="2023-05" db="EMBL/GenBank/DDBJ databases">
        <title>Streptomyces fuscus sp. nov., a brown-black pigment producing actinomyces isolated from dry sand of Sea duck farm.</title>
        <authorList>
            <person name="Xie J."/>
            <person name="Shen N."/>
        </authorList>
    </citation>
    <scope>NUCLEOTIDE SEQUENCE [LARGE SCALE GENOMIC DNA]</scope>
    <source>
        <strain evidence="2 3">GXMU-J15</strain>
    </source>
</reference>
<name>A0ABT7ISI0_9ACTN</name>
<dbReference type="RefSeq" id="WP_285430322.1">
    <property type="nucleotide sequence ID" value="NZ_JASJUS010000002.1"/>
</dbReference>
<evidence type="ECO:0000259" key="1">
    <source>
        <dbReference type="Pfam" id="PF18735"/>
    </source>
</evidence>
<dbReference type="InterPro" id="IPR041519">
    <property type="entry name" value="HEPN_RiboL-PSP"/>
</dbReference>
<proteinExistence type="predicted"/>
<gene>
    <name evidence="2" type="ORF">QNN03_03720</name>
</gene>
<comment type="caution">
    <text evidence="2">The sequence shown here is derived from an EMBL/GenBank/DDBJ whole genome shotgun (WGS) entry which is preliminary data.</text>
</comment>
<dbReference type="EMBL" id="JASJUS010000002">
    <property type="protein sequence ID" value="MDL2075543.1"/>
    <property type="molecule type" value="Genomic_DNA"/>
</dbReference>
<evidence type="ECO:0000313" key="2">
    <source>
        <dbReference type="EMBL" id="MDL2075543.1"/>
    </source>
</evidence>
<protein>
    <submittedName>
        <fullName evidence="2">HEPN domain-containing protein</fullName>
    </submittedName>
</protein>
<sequence length="197" mass="22277">MPSLAYAAWSTKRRQRIDQLFTAHQKVRGSGPGRRWNTEQLNWALVLRLSAEFQGYARELNDLAWDHIMSTCSIPLPQVEAVIQSRIAANRKLDTGNATPSNLAEDFKKLGIPKLWDVLKQVDNRAPDWNKLLELLNTARNGFAHADEVKVAALKAQGHSINLRKIKKWLRELDELASALDDVVRGYLITLTGTAPW</sequence>
<evidence type="ECO:0000313" key="3">
    <source>
        <dbReference type="Proteomes" id="UP001241926"/>
    </source>
</evidence>
<dbReference type="Pfam" id="PF18735">
    <property type="entry name" value="HEPN_RiboL-PSP"/>
    <property type="match status" value="1"/>
</dbReference>